<gene>
    <name evidence="1" type="ORF">NFIA_095070</name>
</gene>
<organism evidence="1 2">
    <name type="scientific">Neosartorya fischeri (strain ATCC 1020 / DSM 3700 / CBS 544.65 / FGSC A1164 / JCM 1740 / NRRL 181 / WB 181)</name>
    <name type="common">Aspergillus fischerianus</name>
    <dbReference type="NCBI Taxonomy" id="331117"/>
    <lineage>
        <taxon>Eukaryota</taxon>
        <taxon>Fungi</taxon>
        <taxon>Dikarya</taxon>
        <taxon>Ascomycota</taxon>
        <taxon>Pezizomycotina</taxon>
        <taxon>Eurotiomycetes</taxon>
        <taxon>Eurotiomycetidae</taxon>
        <taxon>Eurotiales</taxon>
        <taxon>Aspergillaceae</taxon>
        <taxon>Aspergillus</taxon>
        <taxon>Aspergillus subgen. Fumigati</taxon>
    </lineage>
</organism>
<dbReference type="GeneID" id="4588884"/>
<dbReference type="Proteomes" id="UP000006702">
    <property type="component" value="Unassembled WGS sequence"/>
</dbReference>
<dbReference type="EMBL" id="DS027694">
    <property type="protein sequence ID" value="EAW19887.1"/>
    <property type="molecule type" value="Genomic_DNA"/>
</dbReference>
<dbReference type="KEGG" id="nfi:NFIA_095070"/>
<dbReference type="RefSeq" id="XP_001261784.1">
    <property type="nucleotide sequence ID" value="XM_001261783.1"/>
</dbReference>
<accession>A1DAJ7</accession>
<dbReference type="HOGENOM" id="CLU_1876001_0_0_1"/>
<proteinExistence type="predicted"/>
<sequence length="136" mass="15060">MASLRSSTKRRLSPSILHPHTCLQLYQQLQIYRTAMRNGVAPMVENKLDHFPLAFPSSITKTRPAMTGLSSIDIGSTPNQHPAEIPFVCLCSHQKRGYALRVALFKGCWIGSCYPATDVLTFPDNGVVEWTSADVV</sequence>
<evidence type="ECO:0000313" key="1">
    <source>
        <dbReference type="EMBL" id="EAW19887.1"/>
    </source>
</evidence>
<dbReference type="VEuPathDB" id="FungiDB:NFIA_095070"/>
<dbReference type="AlphaFoldDB" id="A1DAJ7"/>
<protein>
    <submittedName>
        <fullName evidence="1">Uncharacterized protein</fullName>
    </submittedName>
</protein>
<keyword evidence="2" id="KW-1185">Reference proteome</keyword>
<name>A1DAJ7_NEOFI</name>
<reference evidence="2" key="1">
    <citation type="journal article" date="2008" name="PLoS Genet.">
        <title>Genomic islands in the pathogenic filamentous fungus Aspergillus fumigatus.</title>
        <authorList>
            <person name="Fedorova N.D."/>
            <person name="Khaldi N."/>
            <person name="Joardar V.S."/>
            <person name="Maiti R."/>
            <person name="Amedeo P."/>
            <person name="Anderson M.J."/>
            <person name="Crabtree J."/>
            <person name="Silva J.C."/>
            <person name="Badger J.H."/>
            <person name="Albarraq A."/>
            <person name="Angiuoli S."/>
            <person name="Bussey H."/>
            <person name="Bowyer P."/>
            <person name="Cotty P.J."/>
            <person name="Dyer P.S."/>
            <person name="Egan A."/>
            <person name="Galens K."/>
            <person name="Fraser-Liggett C.M."/>
            <person name="Haas B.J."/>
            <person name="Inman J.M."/>
            <person name="Kent R."/>
            <person name="Lemieux S."/>
            <person name="Malavazi I."/>
            <person name="Orvis J."/>
            <person name="Roemer T."/>
            <person name="Ronning C.M."/>
            <person name="Sundaram J.P."/>
            <person name="Sutton G."/>
            <person name="Turner G."/>
            <person name="Venter J.C."/>
            <person name="White O.R."/>
            <person name="Whitty B.R."/>
            <person name="Youngman P."/>
            <person name="Wolfe K.H."/>
            <person name="Goldman G.H."/>
            <person name="Wortman J.R."/>
            <person name="Jiang B."/>
            <person name="Denning D.W."/>
            <person name="Nierman W.C."/>
        </authorList>
    </citation>
    <scope>NUCLEOTIDE SEQUENCE [LARGE SCALE GENOMIC DNA]</scope>
    <source>
        <strain evidence="2">ATCC 1020 / DSM 3700 / CBS 544.65 / FGSC A1164 / JCM 1740 / NRRL 181 / WB 181</strain>
    </source>
</reference>
<evidence type="ECO:0000313" key="2">
    <source>
        <dbReference type="Proteomes" id="UP000006702"/>
    </source>
</evidence>